<dbReference type="SMART" id="SM00825">
    <property type="entry name" value="PKS_KS"/>
    <property type="match status" value="1"/>
</dbReference>
<feature type="region of interest" description="N-terminal hotdog fold" evidence="7">
    <location>
        <begin position="1711"/>
        <end position="1838"/>
    </location>
</feature>
<dbReference type="SUPFAM" id="SSF53901">
    <property type="entry name" value="Thiolase-like"/>
    <property type="match status" value="1"/>
</dbReference>
<dbReference type="InterPro" id="IPR018201">
    <property type="entry name" value="Ketoacyl_synth_AS"/>
</dbReference>
<comment type="pathway">
    <text evidence="1">Antibiotic biosynthesis.</text>
</comment>
<dbReference type="InterPro" id="IPR016035">
    <property type="entry name" value="Acyl_Trfase/lysoPLipase"/>
</dbReference>
<dbReference type="SUPFAM" id="SSF47336">
    <property type="entry name" value="ACP-like"/>
    <property type="match status" value="1"/>
</dbReference>
<dbReference type="Gene3D" id="3.40.366.10">
    <property type="entry name" value="Malonyl-Coenzyme A Acyl Carrier Protein, domain 2"/>
    <property type="match status" value="1"/>
</dbReference>
<evidence type="ECO:0000256" key="6">
    <source>
        <dbReference type="ARBA" id="ARBA00023315"/>
    </source>
</evidence>
<dbReference type="InterPro" id="IPR049900">
    <property type="entry name" value="PKS_mFAS_DH"/>
</dbReference>
<keyword evidence="3" id="KW-0597">Phosphoprotein</keyword>
<dbReference type="PROSITE" id="PS00606">
    <property type="entry name" value="KS3_1"/>
    <property type="match status" value="1"/>
</dbReference>
<name>A0A345T3Y5_9ACTN</name>
<dbReference type="RefSeq" id="WP_111491824.1">
    <property type="nucleotide sequence ID" value="NZ_CP031264.1"/>
</dbReference>
<organism evidence="11 12">
    <name type="scientific">Peterkaempfera bronchialis</name>
    <dbReference type="NCBI Taxonomy" id="2126346"/>
    <lineage>
        <taxon>Bacteria</taxon>
        <taxon>Bacillati</taxon>
        <taxon>Actinomycetota</taxon>
        <taxon>Actinomycetes</taxon>
        <taxon>Kitasatosporales</taxon>
        <taxon>Streptomycetaceae</taxon>
        <taxon>Peterkaempfera</taxon>
    </lineage>
</organism>
<keyword evidence="6" id="KW-0012">Acyltransferase</keyword>
<keyword evidence="2" id="KW-0596">Phosphopantetheine</keyword>
<evidence type="ECO:0000256" key="4">
    <source>
        <dbReference type="ARBA" id="ARBA00022679"/>
    </source>
</evidence>
<feature type="active site" description="Proton acceptor; for dehydratase activity" evidence="7">
    <location>
        <position position="1745"/>
    </location>
</feature>
<evidence type="ECO:0000256" key="7">
    <source>
        <dbReference type="PROSITE-ProRule" id="PRU01363"/>
    </source>
</evidence>
<dbReference type="GO" id="GO:0004315">
    <property type="term" value="F:3-oxoacyl-[acyl-carrier-protein] synthase activity"/>
    <property type="evidence" value="ECO:0007669"/>
    <property type="project" value="InterPro"/>
</dbReference>
<dbReference type="SUPFAM" id="SSF52151">
    <property type="entry name" value="FabD/lysophospholipase-like"/>
    <property type="match status" value="1"/>
</dbReference>
<accession>A0A345T3Y5</accession>
<dbReference type="SMART" id="SM00822">
    <property type="entry name" value="PKS_KR"/>
    <property type="match status" value="1"/>
</dbReference>
<dbReference type="InterPro" id="IPR036291">
    <property type="entry name" value="NAD(P)-bd_dom_sf"/>
</dbReference>
<dbReference type="InterPro" id="IPR057326">
    <property type="entry name" value="KR_dom"/>
</dbReference>
<dbReference type="Gene3D" id="3.40.50.720">
    <property type="entry name" value="NAD(P)-binding Rossmann-like Domain"/>
    <property type="match status" value="1"/>
</dbReference>
<keyword evidence="12" id="KW-1185">Reference proteome</keyword>
<dbReference type="GO" id="GO:0006633">
    <property type="term" value="P:fatty acid biosynthetic process"/>
    <property type="evidence" value="ECO:0007669"/>
    <property type="project" value="InterPro"/>
</dbReference>
<dbReference type="Pfam" id="PF21089">
    <property type="entry name" value="PKS_DH_N"/>
    <property type="match status" value="1"/>
</dbReference>
<dbReference type="Pfam" id="PF00698">
    <property type="entry name" value="Acyl_transf_1"/>
    <property type="match status" value="1"/>
</dbReference>
<evidence type="ECO:0000259" key="9">
    <source>
        <dbReference type="PROSITE" id="PS52004"/>
    </source>
</evidence>
<evidence type="ECO:0000256" key="1">
    <source>
        <dbReference type="ARBA" id="ARBA00004792"/>
    </source>
</evidence>
<dbReference type="SUPFAM" id="SSF51735">
    <property type="entry name" value="NAD(P)-binding Rossmann-fold domains"/>
    <property type="match status" value="1"/>
</dbReference>
<dbReference type="InterPro" id="IPR014043">
    <property type="entry name" value="Acyl_transferase_dom"/>
</dbReference>
<dbReference type="InterPro" id="IPR001227">
    <property type="entry name" value="Ac_transferase_dom_sf"/>
</dbReference>
<dbReference type="InterPro" id="IPR014031">
    <property type="entry name" value="Ketoacyl_synth_C"/>
</dbReference>
<reference evidence="12" key="1">
    <citation type="submission" date="2018-07" db="EMBL/GenBank/DDBJ databases">
        <title>Streptacidiphilus bronchialis DSM 106435 chromosome.</title>
        <authorList>
            <person name="Batra D."/>
            <person name="Gulvik C.A."/>
        </authorList>
    </citation>
    <scope>NUCLEOTIDE SEQUENCE [LARGE SCALE GENOMIC DNA]</scope>
    <source>
        <strain evidence="12">DSM 106435</strain>
    </source>
</reference>
<dbReference type="Proteomes" id="UP000249340">
    <property type="component" value="Chromosome"/>
</dbReference>
<dbReference type="InterPro" id="IPR052568">
    <property type="entry name" value="PKS-FAS_Synthase"/>
</dbReference>
<dbReference type="SUPFAM" id="SSF55048">
    <property type="entry name" value="Probable ACP-binding domain of malonyl-CoA ACP transacylase"/>
    <property type="match status" value="1"/>
</dbReference>
<dbReference type="InterPro" id="IPR036736">
    <property type="entry name" value="ACP-like_sf"/>
</dbReference>
<dbReference type="InterPro" id="IPR049552">
    <property type="entry name" value="PKS_DH_N"/>
</dbReference>
<dbReference type="InterPro" id="IPR016036">
    <property type="entry name" value="Malonyl_transacylase_ACP-bd"/>
</dbReference>
<keyword evidence="4" id="KW-0808">Transferase</keyword>
<dbReference type="InterPro" id="IPR049551">
    <property type="entry name" value="PKS_DH_C"/>
</dbReference>
<dbReference type="PROSITE" id="PS52004">
    <property type="entry name" value="KS3_2"/>
    <property type="match status" value="1"/>
</dbReference>
<feature type="region of interest" description="C-terminal hotdog fold" evidence="7">
    <location>
        <begin position="1848"/>
        <end position="1986"/>
    </location>
</feature>
<feature type="region of interest" description="Disordered" evidence="8">
    <location>
        <begin position="938"/>
        <end position="958"/>
    </location>
</feature>
<protein>
    <submittedName>
        <fullName evidence="11">SDR family NAD(P)-dependent oxidoreductase</fullName>
    </submittedName>
</protein>
<dbReference type="InterPro" id="IPR009081">
    <property type="entry name" value="PP-bd_ACP"/>
</dbReference>
<dbReference type="InterPro" id="IPR042104">
    <property type="entry name" value="PKS_dehydratase_sf"/>
</dbReference>
<dbReference type="SMART" id="SM00826">
    <property type="entry name" value="PKS_DH"/>
    <property type="match status" value="1"/>
</dbReference>
<dbReference type="GO" id="GO:0017000">
    <property type="term" value="P:antibiotic biosynthetic process"/>
    <property type="evidence" value="ECO:0007669"/>
    <property type="project" value="UniProtKB-KW"/>
</dbReference>
<evidence type="ECO:0000256" key="5">
    <source>
        <dbReference type="ARBA" id="ARBA00023194"/>
    </source>
</evidence>
<dbReference type="Pfam" id="PF02801">
    <property type="entry name" value="Ketoacyl-synt_C"/>
    <property type="match status" value="1"/>
</dbReference>
<dbReference type="CDD" id="cd00833">
    <property type="entry name" value="PKS"/>
    <property type="match status" value="1"/>
</dbReference>
<evidence type="ECO:0000256" key="8">
    <source>
        <dbReference type="SAM" id="MobiDB-lite"/>
    </source>
</evidence>
<dbReference type="SMART" id="SM00827">
    <property type="entry name" value="PKS_AT"/>
    <property type="match status" value="1"/>
</dbReference>
<dbReference type="Pfam" id="PF00109">
    <property type="entry name" value="ketoacyl-synt"/>
    <property type="match status" value="1"/>
</dbReference>
<dbReference type="InterPro" id="IPR014030">
    <property type="entry name" value="Ketoacyl_synth_N"/>
</dbReference>
<dbReference type="InterPro" id="IPR016039">
    <property type="entry name" value="Thiolase-like"/>
</dbReference>
<dbReference type="Gene3D" id="3.40.47.10">
    <property type="match status" value="1"/>
</dbReference>
<dbReference type="OrthoDB" id="9778690at2"/>
<dbReference type="InterPro" id="IPR020841">
    <property type="entry name" value="PKS_Beta-ketoAc_synthase_dom"/>
</dbReference>
<gene>
    <name evidence="11" type="ORF">C7M71_028215</name>
</gene>
<keyword evidence="5" id="KW-0045">Antibiotic biosynthesis</keyword>
<dbReference type="PANTHER" id="PTHR43074">
    <property type="entry name" value="OMEGA-3 POLYUNSATURATED FATTY ACID SYNTHASE PFAB-RELATED"/>
    <property type="match status" value="1"/>
</dbReference>
<feature type="domain" description="Ketosynthase family 3 (KS3)" evidence="9">
    <location>
        <begin position="8"/>
        <end position="471"/>
    </location>
</feature>
<evidence type="ECO:0000313" key="11">
    <source>
        <dbReference type="EMBL" id="AXI80690.1"/>
    </source>
</evidence>
<dbReference type="Pfam" id="PF14765">
    <property type="entry name" value="PS-DH"/>
    <property type="match status" value="1"/>
</dbReference>
<evidence type="ECO:0000259" key="10">
    <source>
        <dbReference type="PROSITE" id="PS52019"/>
    </source>
</evidence>
<dbReference type="PROSITE" id="PS52019">
    <property type="entry name" value="PKS_MFAS_DH"/>
    <property type="match status" value="1"/>
</dbReference>
<dbReference type="KEGG" id="stri:C7M71_028215"/>
<dbReference type="Pfam" id="PF08659">
    <property type="entry name" value="KR"/>
    <property type="match status" value="1"/>
</dbReference>
<dbReference type="InterPro" id="IPR020807">
    <property type="entry name" value="PKS_DH"/>
</dbReference>
<feature type="domain" description="PKS/mFAS DH" evidence="10">
    <location>
        <begin position="1711"/>
        <end position="1986"/>
    </location>
</feature>
<feature type="active site" description="Proton donor; for dehydratase activity" evidence="7">
    <location>
        <position position="1907"/>
    </location>
</feature>
<dbReference type="Pfam" id="PF00550">
    <property type="entry name" value="PP-binding"/>
    <property type="match status" value="1"/>
</dbReference>
<dbReference type="CDD" id="cd08953">
    <property type="entry name" value="KR_2_SDR_x"/>
    <property type="match status" value="1"/>
</dbReference>
<dbReference type="Gene3D" id="3.30.70.250">
    <property type="entry name" value="Malonyl-CoA ACP transacylase, ACP-binding"/>
    <property type="match status" value="1"/>
</dbReference>
<dbReference type="EMBL" id="CP031264">
    <property type="protein sequence ID" value="AXI80690.1"/>
    <property type="molecule type" value="Genomic_DNA"/>
</dbReference>
<evidence type="ECO:0000256" key="3">
    <source>
        <dbReference type="ARBA" id="ARBA00022553"/>
    </source>
</evidence>
<dbReference type="Gene3D" id="1.10.1200.10">
    <property type="entry name" value="ACP-like"/>
    <property type="match status" value="1"/>
</dbReference>
<dbReference type="Gene3D" id="3.10.129.110">
    <property type="entry name" value="Polyketide synthase dehydratase"/>
    <property type="match status" value="1"/>
</dbReference>
<sequence>MLDHHPRPVPVAVVAVGALLPGSPDPEGFWRAVVQGRDLITDVPPHRWLVEDHYDPDPSVPDRTYARRGAFLPAVDFDPMAFGILPNNLSATDSAQLLALLVAEQVLTEAGGDRLPALDRDRIGVVLGAAALPLLSQMADRLAWPMHLKALRESGVPEPEAQAICDRIADQTVEWGEATFPGMLTNVVAGRIANRFDLHGLNHTTDAACASSLAALSTAIAELTLGRADLMLTGGVDTANDIGTYVCFSKTPALSTTGDCRPFSADADGTMLGEGLAMFALKRLADAERDGDRIYAVIRGVGTSSDGGGTAIYAPVPAGQARALRRAYREAGYSPRTVGLVEAHGTGTKAGDAAEFAALREVFEQSGDPEGTGDGPDRQYCALGSVKSQIGHTKCAAGAAGLLKAVLALHHRVLPPTVKVERPAPGLDLEHSPFYLNTRARPWVRPADHPRRASVSSFGFGGSNFHVAVEEYVPDESGWGERARRFRSMPSELVLFAADTPEAVLTAAGEVDPEQPLAALARSSQQEFRPDAPARLAIVARDTADLAAKAAQAAAVIARRPDAPFAAPGIRYRTGAATLGRIGFLFPGQGSQHIGMGADLALHLPTVQRAWDRHGAREFDGLPLHRLVFPPPAFTDAERDRQQAALTATEWAQPALAAHSLALLDLLRALGLRPDCAAGHSFGELVALHAAGALDADGLLGLARCRGELMRDAALRTPGAMVAVTAPREQVEPLIADLPGVWLANHNAPEQVVLSGLGDAVDAAAGLLAGRGFTTRRLDTATAFHSPVVAAAGEPLAQAVRALRIDGPALPVYGNADASVYPAEPDQVRGRIAAHLASPVLFQAGIEAMYAAGVRTFVEVGPGTTLTGLVQRILGDRDHLAVALQRPGQDGVTALHEALGQLAVCGAALDHGVLWEEYAPAAKRTREDMSRMTVKIDGGNHGRPYPPPGGAAALPGPNPVQAPVSASVSVSAPGSAPASAAPVLPVQQAVDPGLLALIEETQRQTAQAHADYQRQTAEAHTDYQRQVTESHLAYLRMSESAMAALLGGPVAVPETAPAYIPAARAAVPVPQIESAVVMAPAPAVPVPVASAVPVAAPVALAAPDTPAAPAPSAPSEPTAGPDVPAPQDLERLILSVVAERTGYPVDILNLDMELAADLGIDSIKRVEILSVVCGDMGDLPQSAFADLGAARTLRQIADTVRSHLGITNSDTPSAAMPPTPVTPAAPDTAVRAALSRAVPRAVPAPAAGLAMAGLYDGPIAVTDDGTGVAQLVAEQLRFHGCAATVERSIPEDAAGVVLLDGLAPVDSAARAAAVQREAFRTAVSAAARPGVRSGVFVTVQDTGGDFGLGGGQGDRAWLGGLAGLARTAAKEWPEAAVKAIDCERGSREPHAVAAAIVGELLEGGPDLDVALSADGTRRTLRLAPAPLPATAGEPARIGPQSVIVATGGARGVTAAALRALAAEHRPHLVLLGRTPLTEEPPGLAHLTDEAALTRALAETRAPDDREPAPAPAALAAHARRILAVREIRETVAAIERAGSPVRYLAVDARDGAALSRELDRVRAEWGPVTGIVHGAGVLADKLIADKTDEQIDRVLSTKVDGLRALLDATVDDPLRLVCLFSSVAGLFGNAGQSDYAVANEVLGQVASVEQARRPGCLVRSIAWGPWQGGMVTPPIAALLVGEGVELIPVEAGADAFAAELGGPASEARVCLAMDGGLGPMGSVSRAPARAELRIDADRYPYLADHAINGRPVLPLALSAEWFARVAAVWRPEGDPVVLRGLRVLRKVVLPEPTAAGPRLAVQGRVSGQGGQRALELELRGDDGAAHVRAVVPGAAAADAPDLGEPGGLLPPDGIELYDGHALFHGPRFHVVRSLTGIGEAGAVGELVGLRGLGWPGEAWRSDPAALDGALQLASLWALRMLGGAVLPMGIEECRLLGAGPLTGAARCVVRAVEVSGDRARCEAVVADESGAVRIDLRGVELVRRPS</sequence>
<dbReference type="InterPro" id="IPR013968">
    <property type="entry name" value="PKS_KR"/>
</dbReference>
<evidence type="ECO:0000256" key="2">
    <source>
        <dbReference type="ARBA" id="ARBA00022450"/>
    </source>
</evidence>
<feature type="region of interest" description="Disordered" evidence="8">
    <location>
        <begin position="1104"/>
        <end position="1126"/>
    </location>
</feature>
<evidence type="ECO:0000313" key="12">
    <source>
        <dbReference type="Proteomes" id="UP000249340"/>
    </source>
</evidence>
<proteinExistence type="predicted"/>
<dbReference type="PANTHER" id="PTHR43074:SF1">
    <property type="entry name" value="BETA-KETOACYL SYNTHASE FAMILY PROTEIN-RELATED"/>
    <property type="match status" value="1"/>
</dbReference>